<evidence type="ECO:0000256" key="7">
    <source>
        <dbReference type="SAM" id="MobiDB-lite"/>
    </source>
</evidence>
<dbReference type="EMBL" id="KI925455">
    <property type="protein sequence ID" value="ETW86246.1"/>
    <property type="molecule type" value="Genomic_DNA"/>
</dbReference>
<evidence type="ECO:0000256" key="2">
    <source>
        <dbReference type="ARBA" id="ARBA00010291"/>
    </source>
</evidence>
<evidence type="ECO:0000256" key="5">
    <source>
        <dbReference type="ARBA" id="ARBA00057947"/>
    </source>
</evidence>
<dbReference type="GO" id="GO:0051315">
    <property type="term" value="P:attachment of mitotic spindle microtubules to kinetochore"/>
    <property type="evidence" value="ECO:0007669"/>
    <property type="project" value="TreeGrafter"/>
</dbReference>
<evidence type="ECO:0000256" key="4">
    <source>
        <dbReference type="ARBA" id="ARBA00023242"/>
    </source>
</evidence>
<evidence type="ECO:0000259" key="8">
    <source>
        <dbReference type="Pfam" id="PF11699"/>
    </source>
</evidence>
<dbReference type="HOGENOM" id="CLU_022335_0_0_1"/>
<feature type="compositionally biased region" description="Basic residues" evidence="7">
    <location>
        <begin position="556"/>
        <end position="567"/>
    </location>
</feature>
<dbReference type="PANTHER" id="PTHR16684:SF11">
    <property type="entry name" value="CENTROMERE PROTEIN C"/>
    <property type="match status" value="1"/>
</dbReference>
<dbReference type="GO" id="GO:0019237">
    <property type="term" value="F:centromeric DNA binding"/>
    <property type="evidence" value="ECO:0007669"/>
    <property type="project" value="InterPro"/>
</dbReference>
<dbReference type="Pfam" id="PF11699">
    <property type="entry name" value="CENP-C_C"/>
    <property type="match status" value="1"/>
</dbReference>
<dbReference type="KEGG" id="hir:HETIRDRAFT_443810"/>
<evidence type="ECO:0000256" key="3">
    <source>
        <dbReference type="ARBA" id="ARBA00023125"/>
    </source>
</evidence>
<keyword evidence="3" id="KW-0238">DNA-binding</keyword>
<organism evidence="9 10">
    <name type="scientific">Heterobasidion irregulare (strain TC 32-1)</name>
    <dbReference type="NCBI Taxonomy" id="747525"/>
    <lineage>
        <taxon>Eukaryota</taxon>
        <taxon>Fungi</taxon>
        <taxon>Dikarya</taxon>
        <taxon>Basidiomycota</taxon>
        <taxon>Agaricomycotina</taxon>
        <taxon>Agaricomycetes</taxon>
        <taxon>Russulales</taxon>
        <taxon>Bondarzewiaceae</taxon>
        <taxon>Heterobasidion</taxon>
        <taxon>Heterobasidion annosum species complex</taxon>
    </lineage>
</organism>
<dbReference type="InterPro" id="IPR028386">
    <property type="entry name" value="CENP-C/Mif2/cnp3"/>
</dbReference>
<dbReference type="InterPro" id="IPR014710">
    <property type="entry name" value="RmlC-like_jellyroll"/>
</dbReference>
<keyword evidence="10" id="KW-1185">Reference proteome</keyword>
<dbReference type="InterPro" id="IPR011051">
    <property type="entry name" value="RmlC_Cupin_sf"/>
</dbReference>
<evidence type="ECO:0000313" key="10">
    <source>
        <dbReference type="Proteomes" id="UP000030671"/>
    </source>
</evidence>
<name>W4KMG4_HETIT</name>
<feature type="compositionally biased region" description="Polar residues" evidence="7">
    <location>
        <begin position="119"/>
        <end position="136"/>
    </location>
</feature>
<dbReference type="GO" id="GO:0005634">
    <property type="term" value="C:nucleus"/>
    <property type="evidence" value="ECO:0007669"/>
    <property type="project" value="UniProtKB-SubCell"/>
</dbReference>
<feature type="compositionally biased region" description="Acidic residues" evidence="7">
    <location>
        <begin position="256"/>
        <end position="266"/>
    </location>
</feature>
<dbReference type="SUPFAM" id="SSF51182">
    <property type="entry name" value="RmlC-like cupins"/>
    <property type="match status" value="1"/>
</dbReference>
<feature type="domain" description="Mif2/CENP-C cupin" evidence="8">
    <location>
        <begin position="429"/>
        <end position="514"/>
    </location>
</feature>
<dbReference type="PANTHER" id="PTHR16684">
    <property type="entry name" value="CENTROMERE PROTEIN C"/>
    <property type="match status" value="1"/>
</dbReference>
<evidence type="ECO:0000256" key="6">
    <source>
        <dbReference type="ARBA" id="ARBA00075033"/>
    </source>
</evidence>
<keyword evidence="4" id="KW-0539">Nucleus</keyword>
<feature type="compositionally biased region" description="Acidic residues" evidence="7">
    <location>
        <begin position="137"/>
        <end position="158"/>
    </location>
</feature>
<reference evidence="9 10" key="1">
    <citation type="journal article" date="2012" name="New Phytol.">
        <title>Insight into trade-off between wood decay and parasitism from the genome of a fungal forest pathogen.</title>
        <authorList>
            <person name="Olson A."/>
            <person name="Aerts A."/>
            <person name="Asiegbu F."/>
            <person name="Belbahri L."/>
            <person name="Bouzid O."/>
            <person name="Broberg A."/>
            <person name="Canback B."/>
            <person name="Coutinho P.M."/>
            <person name="Cullen D."/>
            <person name="Dalman K."/>
            <person name="Deflorio G."/>
            <person name="van Diepen L.T."/>
            <person name="Dunand C."/>
            <person name="Duplessis S."/>
            <person name="Durling M."/>
            <person name="Gonthier P."/>
            <person name="Grimwood J."/>
            <person name="Fossdal C.G."/>
            <person name="Hansson D."/>
            <person name="Henrissat B."/>
            <person name="Hietala A."/>
            <person name="Himmelstrand K."/>
            <person name="Hoffmeister D."/>
            <person name="Hogberg N."/>
            <person name="James T.Y."/>
            <person name="Karlsson M."/>
            <person name="Kohler A."/>
            <person name="Kues U."/>
            <person name="Lee Y.H."/>
            <person name="Lin Y.C."/>
            <person name="Lind M."/>
            <person name="Lindquist E."/>
            <person name="Lombard V."/>
            <person name="Lucas S."/>
            <person name="Lunden K."/>
            <person name="Morin E."/>
            <person name="Murat C."/>
            <person name="Park J."/>
            <person name="Raffaello T."/>
            <person name="Rouze P."/>
            <person name="Salamov A."/>
            <person name="Schmutz J."/>
            <person name="Solheim H."/>
            <person name="Stahlberg J."/>
            <person name="Velez H."/>
            <person name="de Vries R.P."/>
            <person name="Wiebenga A."/>
            <person name="Woodward S."/>
            <person name="Yakovlev I."/>
            <person name="Garbelotto M."/>
            <person name="Martin F."/>
            <person name="Grigoriev I.V."/>
            <person name="Stenlid J."/>
        </authorList>
    </citation>
    <scope>NUCLEOTIDE SEQUENCE [LARGE SCALE GENOMIC DNA]</scope>
    <source>
        <strain evidence="9 10">TC 32-1</strain>
    </source>
</reference>
<feature type="region of interest" description="Disordered" evidence="7">
    <location>
        <begin position="74"/>
        <end position="308"/>
    </location>
</feature>
<feature type="compositionally biased region" description="Acidic residues" evidence="7">
    <location>
        <begin position="198"/>
        <end position="209"/>
    </location>
</feature>
<dbReference type="GO" id="GO:0051455">
    <property type="term" value="P:spindle attachment to meiosis I kinetochore"/>
    <property type="evidence" value="ECO:0007669"/>
    <property type="project" value="TreeGrafter"/>
</dbReference>
<accession>W4KMG4</accession>
<dbReference type="RefSeq" id="XP_009543002.1">
    <property type="nucleotide sequence ID" value="XM_009544707.1"/>
</dbReference>
<dbReference type="InterPro" id="IPR025974">
    <property type="entry name" value="Mif2/CENP-C_cupin"/>
</dbReference>
<dbReference type="Proteomes" id="UP000030671">
    <property type="component" value="Unassembled WGS sequence"/>
</dbReference>
<feature type="compositionally biased region" description="Low complexity" evidence="7">
    <location>
        <begin position="536"/>
        <end position="552"/>
    </location>
</feature>
<feature type="region of interest" description="Disordered" evidence="7">
    <location>
        <begin position="523"/>
        <end position="567"/>
    </location>
</feature>
<comment type="subcellular location">
    <subcellularLocation>
        <location evidence="1">Nucleus</location>
    </subcellularLocation>
</comment>
<sequence length="567" mass="63145">MAIRMVDHKSDDFESFPALLGQADTKTPPRVRKKKKSVLQQDFDDVDGEMSMELDDSGLVDTGSANAYFANARHLVPPSSIARAGSSSRPVPRVSEFDFDSIPSPRPRSSTSHARRSSVHNGSSAGPSHLSHSTTAEYDDDVLMADDLGDDDDDDDGDFGGGFQPFDEPPLANGRRESHVSPVTPRRTSFTQIGRESYEDEDENMDLEDLPIAASNRSSVKGKGRAVDDNEDELNLVENDIEEGLDDIENQHFSDEQEPEHEDEPEQGPGPSKKMKKSKNEQPKKPRERKKKEIIPIAPSPENTTGLRRGTRMRYAPLEWWRQEKVVYGRRDGGKSFVPSIKEILRYPKEPPKPLGIAGKKYKRSSAPRSKSKTVDEDAVLVYNPEEGWDSGTKEFGVIRDYITGQEITRRVAYPSHRLLYKTAMSKEFYFQKIFSDSEYAAAGQLMIPAKGHKPSKTTNDNTYIFYVIEGAVTFKVHESSYILCSGGSIMVPRGNTYFIENISDREARLFFAQARRVTVDDEAFPTVQSPPPALRRSSSVGGSTSARRSTSGGPGKKKRRASSPQP</sequence>
<dbReference type="eggNOG" id="ENOG502S47H">
    <property type="taxonomic scope" value="Eukaryota"/>
</dbReference>
<dbReference type="GO" id="GO:0000776">
    <property type="term" value="C:kinetochore"/>
    <property type="evidence" value="ECO:0007669"/>
    <property type="project" value="InterPro"/>
</dbReference>
<dbReference type="Gene3D" id="2.60.120.10">
    <property type="entry name" value="Jelly Rolls"/>
    <property type="match status" value="1"/>
</dbReference>
<comment type="similarity">
    <text evidence="2">Belongs to the CENP-C/MIF2 family.</text>
</comment>
<dbReference type="AlphaFoldDB" id="W4KMG4"/>
<dbReference type="GO" id="GO:0051382">
    <property type="term" value="P:kinetochore assembly"/>
    <property type="evidence" value="ECO:0007669"/>
    <property type="project" value="InterPro"/>
</dbReference>
<evidence type="ECO:0000313" key="9">
    <source>
        <dbReference type="EMBL" id="ETW86246.1"/>
    </source>
</evidence>
<gene>
    <name evidence="9" type="ORF">HETIRDRAFT_443810</name>
</gene>
<evidence type="ECO:0000256" key="1">
    <source>
        <dbReference type="ARBA" id="ARBA00004123"/>
    </source>
</evidence>
<feature type="compositionally biased region" description="Acidic residues" evidence="7">
    <location>
        <begin position="229"/>
        <end position="248"/>
    </location>
</feature>
<dbReference type="InParanoid" id="W4KMG4"/>
<feature type="compositionally biased region" description="Low complexity" evidence="7">
    <location>
        <begin position="101"/>
        <end position="112"/>
    </location>
</feature>
<dbReference type="OrthoDB" id="1939643at2759"/>
<proteinExistence type="inferred from homology"/>
<protein>
    <recommendedName>
        <fullName evidence="6">CENP-C homolog</fullName>
    </recommendedName>
</protein>
<dbReference type="FunFam" id="2.60.120.10:FF:000033">
    <property type="entry name" value="Centromere protein C 1"/>
    <property type="match status" value="1"/>
</dbReference>
<dbReference type="GeneID" id="20675541"/>
<dbReference type="STRING" id="747525.W4KMG4"/>
<dbReference type="CDD" id="cd06993">
    <property type="entry name" value="cupin_CENP-C_C"/>
    <property type="match status" value="1"/>
</dbReference>
<comment type="function">
    <text evidence="5">Component of the kinetochore, a multiprotein complex that assembles on centromeric DNA and attaches chromosomes to spindle microtubules, mediating chromosome segregation and sister chromatid segregation during meiosis and mitosis. Component of the inner kinetochore constitutive centromere-associated network (CCAN), which serves as a structural platform for outer kinetochore assembly.</text>
</comment>